<accession>A0ABQ6WN85</accession>
<evidence type="ECO:0000313" key="2">
    <source>
        <dbReference type="EMBL" id="KAE8418577.1"/>
    </source>
</evidence>
<dbReference type="EMBL" id="ML735725">
    <property type="protein sequence ID" value="KAE8418577.1"/>
    <property type="molecule type" value="Genomic_DNA"/>
</dbReference>
<gene>
    <name evidence="2" type="ORF">BDV36DRAFT_253738</name>
</gene>
<keyword evidence="1" id="KW-0472">Membrane</keyword>
<organism evidence="2 3">
    <name type="scientific">Aspergillus pseudocaelatus</name>
    <dbReference type="NCBI Taxonomy" id="1825620"/>
    <lineage>
        <taxon>Eukaryota</taxon>
        <taxon>Fungi</taxon>
        <taxon>Dikarya</taxon>
        <taxon>Ascomycota</taxon>
        <taxon>Pezizomycotina</taxon>
        <taxon>Eurotiomycetes</taxon>
        <taxon>Eurotiomycetidae</taxon>
        <taxon>Eurotiales</taxon>
        <taxon>Aspergillaceae</taxon>
        <taxon>Aspergillus</taxon>
        <taxon>Aspergillus subgen. Circumdati</taxon>
    </lineage>
</organism>
<dbReference type="Proteomes" id="UP000325395">
    <property type="component" value="Unassembled WGS sequence"/>
</dbReference>
<keyword evidence="3" id="KW-1185">Reference proteome</keyword>
<reference evidence="2 3" key="1">
    <citation type="submission" date="2019-04" db="EMBL/GenBank/DDBJ databases">
        <authorList>
            <consortium name="DOE Joint Genome Institute"/>
            <person name="Mondo S."/>
            <person name="Kjaerbolling I."/>
            <person name="Vesth T."/>
            <person name="Frisvad J.C."/>
            <person name="Nybo J.L."/>
            <person name="Theobald S."/>
            <person name="Kildgaard S."/>
            <person name="Isbrandt T."/>
            <person name="Kuo A."/>
            <person name="Sato A."/>
            <person name="Lyhne E.K."/>
            <person name="Kogle M.E."/>
            <person name="Wiebenga A."/>
            <person name="Kun R.S."/>
            <person name="Lubbers R.J."/>
            <person name="Makela M.R."/>
            <person name="Barry K."/>
            <person name="Chovatia M."/>
            <person name="Clum A."/>
            <person name="Daum C."/>
            <person name="Haridas S."/>
            <person name="He G."/>
            <person name="LaButti K."/>
            <person name="Lipzen A."/>
            <person name="Riley R."/>
            <person name="Salamov A."/>
            <person name="Simmons B.A."/>
            <person name="Magnuson J.K."/>
            <person name="Henrissat B."/>
            <person name="Mortensen U.H."/>
            <person name="Larsen T.O."/>
            <person name="Devries R.P."/>
            <person name="Grigoriev I.V."/>
            <person name="Machida M."/>
            <person name="Baker S.E."/>
            <person name="Andersen M.R."/>
            <person name="Cantor M.N."/>
            <person name="Hua S.X."/>
        </authorList>
    </citation>
    <scope>NUCLEOTIDE SEQUENCE [LARGE SCALE GENOMIC DNA]</scope>
    <source>
        <strain evidence="2 3">CBS 117616</strain>
    </source>
</reference>
<evidence type="ECO:0000313" key="3">
    <source>
        <dbReference type="Proteomes" id="UP000325395"/>
    </source>
</evidence>
<protein>
    <submittedName>
        <fullName evidence="2">Uncharacterized protein</fullName>
    </submittedName>
</protein>
<proteinExistence type="predicted"/>
<evidence type="ECO:0000256" key="1">
    <source>
        <dbReference type="SAM" id="Phobius"/>
    </source>
</evidence>
<feature type="transmembrane region" description="Helical" evidence="1">
    <location>
        <begin position="12"/>
        <end position="32"/>
    </location>
</feature>
<sequence length="53" mass="5414">MYLQSGTGATKVVIGAATIATIAAIFIALPGIPATAISTWTAQIWTLFSTCIS</sequence>
<keyword evidence="1" id="KW-0812">Transmembrane</keyword>
<keyword evidence="1" id="KW-1133">Transmembrane helix</keyword>
<name>A0ABQ6WN85_9EURO</name>